<evidence type="ECO:0000256" key="3">
    <source>
        <dbReference type="SAM" id="MobiDB-lite"/>
    </source>
</evidence>
<dbReference type="SUPFAM" id="SSF57903">
    <property type="entry name" value="FYVE/PHD zinc finger"/>
    <property type="match status" value="1"/>
</dbReference>
<dbReference type="PANTHER" id="PTHR10799">
    <property type="entry name" value="SNF2/RAD54 HELICASE FAMILY"/>
    <property type="match status" value="1"/>
</dbReference>
<dbReference type="PROSITE" id="PS51192">
    <property type="entry name" value="HELICASE_ATP_BIND_1"/>
    <property type="match status" value="1"/>
</dbReference>
<protein>
    <submittedName>
        <fullName evidence="6">Uncharacterized protein</fullName>
    </submittedName>
</protein>
<dbReference type="Pfam" id="PF00271">
    <property type="entry name" value="Helicase_C"/>
    <property type="match status" value="1"/>
</dbReference>
<dbReference type="VEuPathDB" id="CryptoDB:Cvel_6638"/>
<accession>A0A0G4HFQ5</accession>
<dbReference type="Gene3D" id="3.40.50.300">
    <property type="entry name" value="P-loop containing nucleotide triphosphate hydrolases"/>
    <property type="match status" value="1"/>
</dbReference>
<keyword evidence="2" id="KW-0175">Coiled coil</keyword>
<dbReference type="SUPFAM" id="SSF52540">
    <property type="entry name" value="P-loop containing nucleoside triphosphate hydrolases"/>
    <property type="match status" value="2"/>
</dbReference>
<feature type="domain" description="Helicase ATP-binding" evidence="4">
    <location>
        <begin position="335"/>
        <end position="500"/>
    </location>
</feature>
<feature type="compositionally biased region" description="Polar residues" evidence="3">
    <location>
        <begin position="931"/>
        <end position="945"/>
    </location>
</feature>
<feature type="compositionally biased region" description="Basic and acidic residues" evidence="3">
    <location>
        <begin position="1622"/>
        <end position="1637"/>
    </location>
</feature>
<dbReference type="InterPro" id="IPR001650">
    <property type="entry name" value="Helicase_C-like"/>
</dbReference>
<evidence type="ECO:0000259" key="4">
    <source>
        <dbReference type="PROSITE" id="PS51192"/>
    </source>
</evidence>
<feature type="compositionally biased region" description="Polar residues" evidence="3">
    <location>
        <begin position="1429"/>
        <end position="1442"/>
    </location>
</feature>
<feature type="coiled-coil region" evidence="2">
    <location>
        <begin position="1078"/>
        <end position="1107"/>
    </location>
</feature>
<evidence type="ECO:0000259" key="5">
    <source>
        <dbReference type="PROSITE" id="PS51194"/>
    </source>
</evidence>
<feature type="region of interest" description="Disordered" evidence="3">
    <location>
        <begin position="253"/>
        <end position="291"/>
    </location>
</feature>
<feature type="region of interest" description="Disordered" evidence="3">
    <location>
        <begin position="882"/>
        <end position="978"/>
    </location>
</feature>
<keyword evidence="1" id="KW-0378">Hydrolase</keyword>
<evidence type="ECO:0000256" key="1">
    <source>
        <dbReference type="ARBA" id="ARBA00022801"/>
    </source>
</evidence>
<name>A0A0G4HFQ5_9ALVE</name>
<dbReference type="InterPro" id="IPR000330">
    <property type="entry name" value="SNF2_N"/>
</dbReference>
<dbReference type="GO" id="GO:0016787">
    <property type="term" value="F:hydrolase activity"/>
    <property type="evidence" value="ECO:0007669"/>
    <property type="project" value="UniProtKB-KW"/>
</dbReference>
<dbReference type="Pfam" id="PF00176">
    <property type="entry name" value="SNF2-rel_dom"/>
    <property type="match status" value="1"/>
</dbReference>
<dbReference type="CDD" id="cd18793">
    <property type="entry name" value="SF2_C_SNF"/>
    <property type="match status" value="1"/>
</dbReference>
<dbReference type="EMBL" id="CDMZ01002524">
    <property type="protein sequence ID" value="CEM42740.1"/>
    <property type="molecule type" value="Genomic_DNA"/>
</dbReference>
<feature type="region of interest" description="Disordered" evidence="3">
    <location>
        <begin position="1411"/>
        <end position="1560"/>
    </location>
</feature>
<feature type="compositionally biased region" description="Low complexity" evidence="3">
    <location>
        <begin position="1488"/>
        <end position="1518"/>
    </location>
</feature>
<proteinExistence type="predicted"/>
<feature type="coiled-coil region" evidence="2">
    <location>
        <begin position="147"/>
        <end position="174"/>
    </location>
</feature>
<dbReference type="SUPFAM" id="SSF57889">
    <property type="entry name" value="Cysteine-rich domain"/>
    <property type="match status" value="1"/>
</dbReference>
<dbReference type="SMART" id="SM00487">
    <property type="entry name" value="DEXDc"/>
    <property type="match status" value="1"/>
</dbReference>
<dbReference type="Gene3D" id="2.30.30.1150">
    <property type="match status" value="1"/>
</dbReference>
<feature type="compositionally biased region" description="Polar residues" evidence="3">
    <location>
        <begin position="1471"/>
        <end position="1480"/>
    </location>
</feature>
<dbReference type="Gene3D" id="3.40.50.10810">
    <property type="entry name" value="Tandem AAA-ATPase domain"/>
    <property type="match status" value="1"/>
</dbReference>
<feature type="compositionally biased region" description="Low complexity" evidence="3">
    <location>
        <begin position="882"/>
        <end position="891"/>
    </location>
</feature>
<dbReference type="SMART" id="SM00490">
    <property type="entry name" value="HELICc"/>
    <property type="match status" value="1"/>
</dbReference>
<feature type="compositionally biased region" description="Low complexity" evidence="3">
    <location>
        <begin position="1582"/>
        <end position="1596"/>
    </location>
</feature>
<evidence type="ECO:0000256" key="2">
    <source>
        <dbReference type="SAM" id="Coils"/>
    </source>
</evidence>
<dbReference type="InterPro" id="IPR038718">
    <property type="entry name" value="SNF2-like_sf"/>
</dbReference>
<reference evidence="6" key="1">
    <citation type="submission" date="2014-11" db="EMBL/GenBank/DDBJ databases">
        <authorList>
            <person name="Otto D Thomas"/>
            <person name="Naeem Raeece"/>
        </authorList>
    </citation>
    <scope>NUCLEOTIDE SEQUENCE</scope>
</reference>
<feature type="compositionally biased region" description="Polar residues" evidence="3">
    <location>
        <begin position="1605"/>
        <end position="1614"/>
    </location>
</feature>
<dbReference type="InterPro" id="IPR046349">
    <property type="entry name" value="C1-like_sf"/>
</dbReference>
<evidence type="ECO:0000313" key="6">
    <source>
        <dbReference type="EMBL" id="CEM42740.1"/>
    </source>
</evidence>
<dbReference type="InterPro" id="IPR011011">
    <property type="entry name" value="Znf_FYVE_PHD"/>
</dbReference>
<dbReference type="GO" id="GO:0005524">
    <property type="term" value="F:ATP binding"/>
    <property type="evidence" value="ECO:0007669"/>
    <property type="project" value="InterPro"/>
</dbReference>
<dbReference type="InterPro" id="IPR014001">
    <property type="entry name" value="Helicase_ATP-bd"/>
</dbReference>
<sequence length="1650" mass="182096">MSFRVMQLRRSGRIKTEDRARQEGGHDVSAVHWCTPKSKSGQEFNQFLVEWANGSLTWEPEFHLFEEGEEGQLKRLCKELEKRAEKETNFEDGCRLCGWTGKEDLQVLCGHEGYECPVNFSAHTFCLSPPLSRVPEDDYYCPHCVKDEDVQERQREVKLEKERARQQMREQREAAGMGGANRNWVASMRRSTQYTKLRRFEYLLENIDLFRPFLKLERKDYLPQVVNKLHAAHKDLAVKLSDTQAAHDTLLHQIEKQGGKGKGKNGGGKENSRRRPAAAAAAAASSTKLATAEGAKNQGSFTYQKMAPRLEGCPEFTAEGGTMREYQVEGVKWMLEQHDKGANSILADEMGLGKTLQVIALLGFLHSHGEKGPHLVVAPLSVMPSWETECHRWCPHLRLVRLHGSEKERERIKEGVLQKGNYDIVVTTYETLTSEANWLARGQHFGYVVMDEAHKIKSERSLVSKAARKLQSGFRLLLTGTPLQNNLHELWALLNFLYPEVLTEDLAEQFDEAFSIKGEQGAQVDVDFVQKAKGLLKPQMLRRVKAKVLQDMLPPKIEKVLYIPLSPVQRFHYKSLLRTSAALCGKGPGQAPPVGVTKYKAMTNLLMQLRKVCDHPFMFPGVEPQPFMTDERLIWTSGKLVALDKLLLKLRAKGEKVLVYSNFTMMLDILSDFMTFRGYKFLRLDGSTGAAARRYQIKLFNREGTEERPNSFFVFLISTGAGGLGINLQSANNVILFDSDWNPNTDKQAMDRSHRFGQKKPVTVYRLISRGTCEERMLYFSQKKLELSEAVLQDGVEDAVEESGREAEEMTGEEVGEIIRFGAGELEKEGEAAEAGGDMKSQSAKNLGRAFFDSVDVDALLSGAVKIEKVAEGWTTEMKNAAEGAAVPVGEGENKENADVKMEDAETEKKADDVKMEDDADKENEAAESGPSPSTSAQTKRTSPRLSLSLGLGEKGSDSRAPPSPSSGTSGGGSSRGGVASVAAAAAAAAVSGGPEREVLGALGQVRKMQLDFRMLEGQKQETIVAMGMTEYQAQQWKNSETRKLLYRQGPPPEGPRDRKTTVEKMFVQGVGWMNVTKASLEEAKRDEEEERRLQEAKRLALLAEQRFRHVRARSSDKHPGHDQLCGICGDRLLCVKAIVSHMHWEGDPISPYDERPALADAIAKAEAAPHCHPAWIMEEQMDEVLEVLKKKKGVPEGLARRLTEGSKFSEPFKGVFSCSACPRAFHTACVRRVAAEMLTVRKADTEARRKGGVRARTKPEADLDKVAGMDLLAPPPRKGLLGGTCDSIERPAEAGWLHFFGHIGGKMQRARGQVRKSNVHQFRCFQHYCNACGRTGSDAGGLLFRCLGEACGWALCYDCMEQKGIFEDIDHDRGVHPRWSSWGFDCGDRDGMGMAQLVLCPRCAPTGPSKSILDTPPEDLPLPPHLVTSPSAANNNSSQDSLIDLSSAPSSARSKRTSVDTLGDDDEEFTGSSSNLNSVRKSKKPKPAATSAPSSSSSSSSTGQASSSSAAAVAAPRGPAPAPYPIYLSGPGGPRQGPLHLQQQGGNPSRPLHGTGIPPSMNERMAMPMQQQKTMHSVQNPMGMPMQQSAPSMQQERQGHASVQAPQRQQRQSLGVGAGRGGERRPSSRSLDRQVRDMSLLAETEMSDE</sequence>
<feature type="domain" description="Helicase C-terminal" evidence="5">
    <location>
        <begin position="642"/>
        <end position="804"/>
    </location>
</feature>
<dbReference type="PROSITE" id="PS51194">
    <property type="entry name" value="HELICASE_CTER"/>
    <property type="match status" value="1"/>
</dbReference>
<organism evidence="6">
    <name type="scientific">Chromera velia CCMP2878</name>
    <dbReference type="NCBI Taxonomy" id="1169474"/>
    <lineage>
        <taxon>Eukaryota</taxon>
        <taxon>Sar</taxon>
        <taxon>Alveolata</taxon>
        <taxon>Colpodellida</taxon>
        <taxon>Chromeraceae</taxon>
        <taxon>Chromera</taxon>
    </lineage>
</organism>
<feature type="compositionally biased region" description="Basic and acidic residues" evidence="3">
    <location>
        <begin position="892"/>
        <end position="914"/>
    </location>
</feature>
<dbReference type="InterPro" id="IPR027417">
    <property type="entry name" value="P-loop_NTPase"/>
</dbReference>
<feature type="region of interest" description="Disordered" evidence="3">
    <location>
        <begin position="1580"/>
        <end position="1650"/>
    </location>
</feature>
<dbReference type="InterPro" id="IPR049730">
    <property type="entry name" value="SNF2/RAD54-like_C"/>
</dbReference>
<gene>
    <name evidence="6" type="ORF">Cvel_6638</name>
</gene>